<feature type="transmembrane region" description="Helical" evidence="8">
    <location>
        <begin position="360"/>
        <end position="383"/>
    </location>
</feature>
<dbReference type="EMBL" id="CP046509">
    <property type="protein sequence ID" value="QGU89226.1"/>
    <property type="molecule type" value="Genomic_DNA"/>
</dbReference>
<proteinExistence type="inferred from homology"/>
<dbReference type="AlphaFoldDB" id="A0A6I6ESK5"/>
<dbReference type="Proteomes" id="UP000480164">
    <property type="component" value="Unassembled WGS sequence"/>
</dbReference>
<evidence type="ECO:0000256" key="6">
    <source>
        <dbReference type="ARBA" id="ARBA00022989"/>
    </source>
</evidence>
<comment type="subcellular location">
    <subcellularLocation>
        <location evidence="8">Cell inner membrane</location>
        <topology evidence="8">Multi-pass membrane protein</topology>
    </subcellularLocation>
    <subcellularLocation>
        <location evidence="1">Cell membrane</location>
        <topology evidence="1">Multi-pass membrane protein</topology>
    </subcellularLocation>
</comment>
<dbReference type="PANTHER" id="PTHR42865">
    <property type="entry name" value="PROTON/GLUTAMATE-ASPARTATE SYMPORTER"/>
    <property type="match status" value="1"/>
</dbReference>
<keyword evidence="7 8" id="KW-0472">Membrane</keyword>
<evidence type="ECO:0000256" key="4">
    <source>
        <dbReference type="ARBA" id="ARBA00022692"/>
    </source>
</evidence>
<comment type="function">
    <text evidence="8">Catalyzes the proton-dependent transport of glutamate and aspartate.</text>
</comment>
<evidence type="ECO:0000256" key="1">
    <source>
        <dbReference type="ARBA" id="ARBA00004651"/>
    </source>
</evidence>
<dbReference type="RefSeq" id="WP_154754271.1">
    <property type="nucleotide sequence ID" value="NZ_CP046509.1"/>
</dbReference>
<evidence type="ECO:0000313" key="10">
    <source>
        <dbReference type="EMBL" id="QGU89226.1"/>
    </source>
</evidence>
<keyword evidence="8" id="KW-0029">Amino-acid transport</keyword>
<sequence length="433" mass="46197">MKAVKVSLAWQILIALVLGITFGAILHNQPENREWLVINVLSPAGDIFIHLIKMIVVPIVISTLIVGIAGVGDAKKLGRIGVKTIVYFEVITTIAIVTGITLANVFQPGSGIDMSTLATVDISKYEATTAQVQGQPHSLVATILSLIPQNIFAAIAKGDMLPIIFFSVLFGLGLSSLPSEHRDPLVKVFRSTSEAMFKVTNMIMRYAPIGVFALISVTVANFGFASLVPLAKLVVLVYVAIAFFALVILGAVARICKLRITTLMRILKDELILSFSTASSETVLPRIMEKMEAYGAPKSITSFVVPTGYSFNLDGSTLYQSIAAIFIAQLYGIDLSLGQEIVLVLTLMVTSKGIAGVPGVSFVVLLATLGSVGIPLEGLAFIAGVDRILDMARTALNVVGNALAVLVIAKWENQFDAEQAVAYESQLKTQTSA</sequence>
<keyword evidence="6 8" id="KW-1133">Transmembrane helix</keyword>
<dbReference type="Pfam" id="PF00375">
    <property type="entry name" value="SDF"/>
    <property type="match status" value="1"/>
</dbReference>
<dbReference type="PROSITE" id="PS00714">
    <property type="entry name" value="NA_DICARBOXYL_SYMP_2"/>
    <property type="match status" value="1"/>
</dbReference>
<feature type="transmembrane region" description="Helical" evidence="8">
    <location>
        <begin position="322"/>
        <end position="348"/>
    </location>
</feature>
<dbReference type="FunFam" id="1.10.3860.10:FF:000001">
    <property type="entry name" value="C4-dicarboxylate transport protein"/>
    <property type="match status" value="1"/>
</dbReference>
<dbReference type="InterPro" id="IPR001991">
    <property type="entry name" value="Na-dicarboxylate_symporter"/>
</dbReference>
<feature type="transmembrane region" description="Helical" evidence="8">
    <location>
        <begin position="233"/>
        <end position="256"/>
    </location>
</feature>
<feature type="transmembrane region" description="Helical" evidence="8">
    <location>
        <begin position="47"/>
        <end position="72"/>
    </location>
</feature>
<dbReference type="Proteomes" id="UP000424752">
    <property type="component" value="Chromosome"/>
</dbReference>
<evidence type="ECO:0000256" key="7">
    <source>
        <dbReference type="ARBA" id="ARBA00023136"/>
    </source>
</evidence>
<evidence type="ECO:0000256" key="3">
    <source>
        <dbReference type="ARBA" id="ARBA00022475"/>
    </source>
</evidence>
<reference evidence="9 12" key="1">
    <citation type="submission" date="2019-11" db="EMBL/GenBank/DDBJ databases">
        <title>Erwinia sp. nov., isolated from feces of birds in Tibet plateau of China.</title>
        <authorList>
            <person name="Ge Y."/>
        </authorList>
    </citation>
    <scope>NUCLEOTIDE SEQUENCE [LARGE SCALE GENOMIC DNA]</scope>
    <source>
        <strain evidence="9 12">J316</strain>
    </source>
</reference>
<keyword evidence="8" id="KW-0997">Cell inner membrane</keyword>
<keyword evidence="2 8" id="KW-0813">Transport</keyword>
<reference evidence="10 11" key="2">
    <citation type="submission" date="2019-12" db="EMBL/GenBank/DDBJ databases">
        <title>Erwinia sp. nov., isolated from droppings of birds in the Qinghai-Tiebt plateau of China.</title>
        <authorList>
            <person name="Ge Y."/>
        </authorList>
    </citation>
    <scope>NUCLEOTIDE SEQUENCE [LARGE SCALE GENOMIC DNA]</scope>
    <source>
        <strain evidence="10 11">J780</strain>
    </source>
</reference>
<dbReference type="SUPFAM" id="SSF118215">
    <property type="entry name" value="Proton glutamate symport protein"/>
    <property type="match status" value="1"/>
</dbReference>
<keyword evidence="5 8" id="KW-0769">Symport</keyword>
<dbReference type="PANTHER" id="PTHR42865:SF7">
    <property type="entry name" value="PROTON_GLUTAMATE-ASPARTATE SYMPORTER"/>
    <property type="match status" value="1"/>
</dbReference>
<name>A0A6I6ESK5_9GAMM</name>
<dbReference type="InterPro" id="IPR034703">
    <property type="entry name" value="GltP"/>
</dbReference>
<gene>
    <name evidence="8 10" type="primary">gltP</name>
    <name evidence="9" type="ORF">GK011_19050</name>
    <name evidence="10" type="ORF">GN242_19270</name>
</gene>
<dbReference type="PRINTS" id="PR00173">
    <property type="entry name" value="EDTRNSPORT"/>
</dbReference>
<dbReference type="GO" id="GO:0005280">
    <property type="term" value="F:amino acid:proton symporter activity"/>
    <property type="evidence" value="ECO:0007669"/>
    <property type="project" value="UniProtKB-UniRule"/>
</dbReference>
<evidence type="ECO:0000313" key="12">
    <source>
        <dbReference type="Proteomes" id="UP000480164"/>
    </source>
</evidence>
<feature type="transmembrane region" description="Helical" evidence="8">
    <location>
        <begin position="160"/>
        <end position="177"/>
    </location>
</feature>
<accession>A0A6I6ESK5</accession>
<protein>
    <recommendedName>
        <fullName evidence="8">Proton/glutamate-aspartate symporter</fullName>
    </recommendedName>
</protein>
<dbReference type="KEGG" id="erwi:GN242_19270"/>
<feature type="transmembrane region" description="Helical" evidence="8">
    <location>
        <begin position="84"/>
        <end position="106"/>
    </location>
</feature>
<keyword evidence="3 8" id="KW-1003">Cell membrane</keyword>
<evidence type="ECO:0000313" key="11">
    <source>
        <dbReference type="Proteomes" id="UP000424752"/>
    </source>
</evidence>
<dbReference type="GO" id="GO:0005886">
    <property type="term" value="C:plasma membrane"/>
    <property type="evidence" value="ECO:0007669"/>
    <property type="project" value="UniProtKB-SubCell"/>
</dbReference>
<dbReference type="InterPro" id="IPR036458">
    <property type="entry name" value="Na:dicarbo_symporter_sf"/>
</dbReference>
<feature type="transmembrane region" description="Helical" evidence="8">
    <location>
        <begin position="206"/>
        <end position="227"/>
    </location>
</feature>
<dbReference type="InterPro" id="IPR018107">
    <property type="entry name" value="Na-dicarboxylate_symporter_CS"/>
</dbReference>
<dbReference type="GO" id="GO:0006835">
    <property type="term" value="P:dicarboxylic acid transport"/>
    <property type="evidence" value="ECO:0007669"/>
    <property type="project" value="InterPro"/>
</dbReference>
<comment type="similarity">
    <text evidence="8">Belongs to the dicarboxylate/amino acid:cation symporter (DAACS) (TC 2.A.23) family. GltP subfamily.</text>
</comment>
<dbReference type="EMBL" id="WLZX01000011">
    <property type="protein sequence ID" value="MTD29034.1"/>
    <property type="molecule type" value="Genomic_DNA"/>
</dbReference>
<dbReference type="NCBIfam" id="NF008440">
    <property type="entry name" value="PRK11283.1"/>
    <property type="match status" value="1"/>
</dbReference>
<evidence type="ECO:0000256" key="8">
    <source>
        <dbReference type="HAMAP-Rule" id="MF_02063"/>
    </source>
</evidence>
<accession>A0A6L6GUH3</accession>
<dbReference type="HAMAP" id="MF_02063">
    <property type="entry name" value="GltP_subfam"/>
    <property type="match status" value="1"/>
</dbReference>
<evidence type="ECO:0000256" key="5">
    <source>
        <dbReference type="ARBA" id="ARBA00022847"/>
    </source>
</evidence>
<dbReference type="Gene3D" id="1.10.3860.10">
    <property type="entry name" value="Sodium:dicarboxylate symporter"/>
    <property type="match status" value="1"/>
</dbReference>
<dbReference type="PROSITE" id="PS00713">
    <property type="entry name" value="NA_DICARBOXYL_SYMP_1"/>
    <property type="match status" value="1"/>
</dbReference>
<keyword evidence="4 8" id="KW-0812">Transmembrane</keyword>
<evidence type="ECO:0000256" key="2">
    <source>
        <dbReference type="ARBA" id="ARBA00022448"/>
    </source>
</evidence>
<evidence type="ECO:0000313" key="9">
    <source>
        <dbReference type="EMBL" id="MTD29034.1"/>
    </source>
</evidence>
<organism evidence="10 11">
    <name type="scientific">Erwinia sorbitola</name>
    <dbReference type="NCBI Taxonomy" id="2681984"/>
    <lineage>
        <taxon>Bacteria</taxon>
        <taxon>Pseudomonadati</taxon>
        <taxon>Pseudomonadota</taxon>
        <taxon>Gammaproteobacteria</taxon>
        <taxon>Enterobacterales</taxon>
        <taxon>Erwiniaceae</taxon>
        <taxon>Erwinia</taxon>
    </lineage>
</organism>
<keyword evidence="12" id="KW-1185">Reference proteome</keyword>